<evidence type="ECO:0000313" key="14">
    <source>
        <dbReference type="Proteomes" id="UP000549343"/>
    </source>
</evidence>
<dbReference type="GO" id="GO:0046872">
    <property type="term" value="F:metal ion binding"/>
    <property type="evidence" value="ECO:0007669"/>
    <property type="project" value="UniProtKB-KW"/>
</dbReference>
<dbReference type="InterPro" id="IPR006483">
    <property type="entry name" value="CRISPR-assoc_Cas3_HD"/>
</dbReference>
<comment type="similarity">
    <text evidence="10">Belongs to the DEAD box helicase family.</text>
</comment>
<dbReference type="Gene3D" id="3.40.50.300">
    <property type="entry name" value="P-loop containing nucleotide triphosphate hydrolases"/>
    <property type="match status" value="2"/>
</dbReference>
<dbReference type="Gene3D" id="1.10.3210.30">
    <property type="match status" value="1"/>
</dbReference>
<dbReference type="GO" id="GO:0004519">
    <property type="term" value="F:endonuclease activity"/>
    <property type="evidence" value="ECO:0007669"/>
    <property type="project" value="UniProtKB-KW"/>
</dbReference>
<dbReference type="PANTHER" id="PTHR47959:SF16">
    <property type="entry name" value="CRISPR-ASSOCIATED NUCLEASE_HELICASE CAS3-RELATED"/>
    <property type="match status" value="1"/>
</dbReference>
<comment type="caution">
    <text evidence="13">The sequence shown here is derived from an EMBL/GenBank/DDBJ whole genome shotgun (WGS) entry which is preliminary data.</text>
</comment>
<dbReference type="SMART" id="SM00487">
    <property type="entry name" value="DEXDc"/>
    <property type="match status" value="1"/>
</dbReference>
<dbReference type="EMBL" id="JACHMV010000001">
    <property type="protein sequence ID" value="MBB4771864.1"/>
    <property type="molecule type" value="Genomic_DNA"/>
</dbReference>
<dbReference type="InterPro" id="IPR027417">
    <property type="entry name" value="P-loop_NTPase"/>
</dbReference>
<dbReference type="NCBIfam" id="TIGR01596">
    <property type="entry name" value="cas3_HD"/>
    <property type="match status" value="1"/>
</dbReference>
<evidence type="ECO:0000256" key="10">
    <source>
        <dbReference type="ARBA" id="ARBA00038437"/>
    </source>
</evidence>
<accession>A0A7W7I7F2</accession>
<dbReference type="GO" id="GO:0005524">
    <property type="term" value="F:ATP binding"/>
    <property type="evidence" value="ECO:0007669"/>
    <property type="project" value="UniProtKB-KW"/>
</dbReference>
<dbReference type="InterPro" id="IPR038257">
    <property type="entry name" value="CRISPR-assoc_Cas3_HD_sf"/>
</dbReference>
<evidence type="ECO:0000256" key="2">
    <source>
        <dbReference type="ARBA" id="ARBA00009046"/>
    </source>
</evidence>
<dbReference type="EC" id="3.6.4.-" evidence="13"/>
<evidence type="ECO:0000256" key="6">
    <source>
        <dbReference type="ARBA" id="ARBA00022801"/>
    </source>
</evidence>
<evidence type="ECO:0000256" key="3">
    <source>
        <dbReference type="ARBA" id="ARBA00022722"/>
    </source>
</evidence>
<dbReference type="AlphaFoldDB" id="A0A7W7I7F2"/>
<dbReference type="EC" id="3.1.-.-" evidence="13"/>
<dbReference type="SUPFAM" id="SSF109604">
    <property type="entry name" value="HD-domain/PDEase-like"/>
    <property type="match status" value="1"/>
</dbReference>
<keyword evidence="15" id="KW-1185">Reference proteome</keyword>
<evidence type="ECO:0000259" key="11">
    <source>
        <dbReference type="PROSITE" id="PS51643"/>
    </source>
</evidence>
<keyword evidence="13" id="KW-0255">Endonuclease</keyword>
<keyword evidence="3" id="KW-0540">Nuclease</keyword>
<dbReference type="Pfam" id="PF22590">
    <property type="entry name" value="Cas3-like_C_2"/>
    <property type="match status" value="1"/>
</dbReference>
<gene>
    <name evidence="13" type="ORF">F4557_000282</name>
    <name evidence="12" type="ORF">GCM10009546_02630</name>
</gene>
<keyword evidence="4" id="KW-0479">Metal-binding</keyword>
<dbReference type="GO" id="GO:0003724">
    <property type="term" value="F:RNA helicase activity"/>
    <property type="evidence" value="ECO:0007669"/>
    <property type="project" value="TreeGrafter"/>
</dbReference>
<dbReference type="InterPro" id="IPR006474">
    <property type="entry name" value="Helicase_Cas3_CRISPR-ass_core"/>
</dbReference>
<dbReference type="GO" id="GO:0005829">
    <property type="term" value="C:cytosol"/>
    <property type="evidence" value="ECO:0007669"/>
    <property type="project" value="TreeGrafter"/>
</dbReference>
<dbReference type="SMART" id="SM00490">
    <property type="entry name" value="HELICc"/>
    <property type="match status" value="1"/>
</dbReference>
<keyword evidence="8" id="KW-0067">ATP-binding</keyword>
<evidence type="ECO:0000313" key="12">
    <source>
        <dbReference type="EMBL" id="GAA0544066.1"/>
    </source>
</evidence>
<feature type="domain" description="HD Cas3-type" evidence="11">
    <location>
        <begin position="1"/>
        <end position="198"/>
    </location>
</feature>
<protein>
    <submittedName>
        <fullName evidence="13">CRISPR-associated endonuclease/helicase Cas3</fullName>
        <ecNumber evidence="13">3.1.-.-</ecNumber>
        <ecNumber evidence="13">3.6.4.-</ecNumber>
    </submittedName>
    <submittedName>
        <fullName evidence="12">CRISPR-associated helicase/endonuclease Cas3</fullName>
    </submittedName>
</protein>
<sequence>MQEIRARIGDIPGMPAGFWTWAALAALLHDTGKLPDGFQRMIGNTADKPAAWGERHEVLSLGFVHLLLEDLPEEERNWIAAVVAGHHRPFTAGLEPPSKLPLLTQYGDDQPDAFAARFTPADQNHLTGLMRWLHATGRRHGLPLAERLPTPNVRQLTDAAHRLFQDVMDRWEWSLPPGDRSGRTVVLLLGAVTMADHLSSAHSPLDTEHPLDGTYLAQLAERLAARGHTLRPQQRQAASVTGNLLLRSWTGSGKTEAVLLWAATQIGDLSTRSNGNPRVFYLLPYLASINAMTGRLAKELDSPDGIGVAHSKAASYHLAQSLADGCPGDDTDPVDAASKAHSRAEATKNFRELLRVGTPYQLLRGALAGPVHSSILTDSANSVFILDELHAYDARRLGMILAIMSFWRDLGGRTAVLSATLPTALANLVNEALGGQTILVEPPPESRAPIRHRLHIRQAHLTEDASLNEIRQRLADNQSVLVIANNVRDAITLFQTLRPHCVERHGEDSAYLLHARYRRMDRTAIEAALQERFASGKPRRPGLLIGTQALEVSLDLDLDTCHTSAADLEALVQRFGRVNRLGTLGPAPVIVHQPAYNRRRGGGDALWADGVYEGEPTQHGWNILARHDGKTINEQVITGWLDEIYTSPWGRTWAQTVEDHRQQFKRAFLEFSQPFGDRSCLAEKFDEQFDGIEAILAEDREDYKAALEQGTSKRDGRLHADQYLIPLPAWGAGLGTYDKLLKVRIIHADYDAQLGLQAIHRDIKQIYQAGEVI</sequence>
<dbReference type="InterPro" id="IPR054712">
    <property type="entry name" value="Cas3-like_dom"/>
</dbReference>
<evidence type="ECO:0000313" key="15">
    <source>
        <dbReference type="Proteomes" id="UP001501427"/>
    </source>
</evidence>
<dbReference type="InterPro" id="IPR001650">
    <property type="entry name" value="Helicase_C-like"/>
</dbReference>
<evidence type="ECO:0000313" key="13">
    <source>
        <dbReference type="EMBL" id="MBB4771864.1"/>
    </source>
</evidence>
<keyword evidence="9" id="KW-0051">Antiviral defense</keyword>
<evidence type="ECO:0000256" key="4">
    <source>
        <dbReference type="ARBA" id="ARBA00022723"/>
    </source>
</evidence>
<evidence type="ECO:0000256" key="9">
    <source>
        <dbReference type="ARBA" id="ARBA00023118"/>
    </source>
</evidence>
<keyword evidence="6 13" id="KW-0378">Hydrolase</keyword>
<dbReference type="GO" id="GO:0016787">
    <property type="term" value="F:hydrolase activity"/>
    <property type="evidence" value="ECO:0007669"/>
    <property type="project" value="UniProtKB-KW"/>
</dbReference>
<dbReference type="PANTHER" id="PTHR47959">
    <property type="entry name" value="ATP-DEPENDENT RNA HELICASE RHLE-RELATED"/>
    <property type="match status" value="1"/>
</dbReference>
<dbReference type="GO" id="GO:0003676">
    <property type="term" value="F:nucleic acid binding"/>
    <property type="evidence" value="ECO:0007669"/>
    <property type="project" value="InterPro"/>
</dbReference>
<keyword evidence="5" id="KW-0547">Nucleotide-binding</keyword>
<dbReference type="InterPro" id="IPR011545">
    <property type="entry name" value="DEAD/DEAH_box_helicase_dom"/>
</dbReference>
<keyword evidence="7 13" id="KW-0347">Helicase</keyword>
<dbReference type="Proteomes" id="UP000549343">
    <property type="component" value="Unassembled WGS sequence"/>
</dbReference>
<name>A0A7W7I7F2_9ACTN</name>
<dbReference type="SUPFAM" id="SSF52540">
    <property type="entry name" value="P-loop containing nucleoside triphosphate hydrolases"/>
    <property type="match status" value="1"/>
</dbReference>
<dbReference type="InterPro" id="IPR050079">
    <property type="entry name" value="DEAD_box_RNA_helicase"/>
</dbReference>
<reference evidence="13 14" key="2">
    <citation type="submission" date="2020-08" db="EMBL/GenBank/DDBJ databases">
        <title>Sequencing the genomes of 1000 actinobacteria strains.</title>
        <authorList>
            <person name="Klenk H.-P."/>
        </authorList>
    </citation>
    <scope>NUCLEOTIDE SEQUENCE [LARGE SCALE GENOMIC DNA]</scope>
    <source>
        <strain evidence="13 14">DSM 44772</strain>
    </source>
</reference>
<evidence type="ECO:0000256" key="5">
    <source>
        <dbReference type="ARBA" id="ARBA00022741"/>
    </source>
</evidence>
<evidence type="ECO:0000256" key="1">
    <source>
        <dbReference type="ARBA" id="ARBA00006847"/>
    </source>
</evidence>
<dbReference type="Pfam" id="PF00270">
    <property type="entry name" value="DEAD"/>
    <property type="match status" value="1"/>
</dbReference>
<dbReference type="NCBIfam" id="TIGR01587">
    <property type="entry name" value="cas3_core"/>
    <property type="match status" value="1"/>
</dbReference>
<proteinExistence type="inferred from homology"/>
<reference evidence="12" key="3">
    <citation type="submission" date="2023-12" db="EMBL/GenBank/DDBJ databases">
        <authorList>
            <person name="Sun Q."/>
            <person name="Inoue M."/>
        </authorList>
    </citation>
    <scope>NUCLEOTIDE SEQUENCE</scope>
    <source>
        <strain evidence="12">JCM 10667</strain>
    </source>
</reference>
<evidence type="ECO:0000256" key="8">
    <source>
        <dbReference type="ARBA" id="ARBA00022840"/>
    </source>
</evidence>
<dbReference type="Proteomes" id="UP001501427">
    <property type="component" value="Unassembled WGS sequence"/>
</dbReference>
<comment type="similarity">
    <text evidence="1">In the N-terminal section; belongs to the CRISPR-associated nuclease Cas3-HD family.</text>
</comment>
<dbReference type="CDD" id="cd09641">
    <property type="entry name" value="Cas3''_I"/>
    <property type="match status" value="1"/>
</dbReference>
<dbReference type="InterPro" id="IPR014001">
    <property type="entry name" value="Helicase_ATP-bd"/>
</dbReference>
<dbReference type="Pfam" id="PF18019">
    <property type="entry name" value="Cas3_HD"/>
    <property type="match status" value="1"/>
</dbReference>
<organism evidence="13 14">
    <name type="scientific">Actinomadura livida</name>
    <dbReference type="NCBI Taxonomy" id="79909"/>
    <lineage>
        <taxon>Bacteria</taxon>
        <taxon>Bacillati</taxon>
        <taxon>Actinomycetota</taxon>
        <taxon>Actinomycetes</taxon>
        <taxon>Streptosporangiales</taxon>
        <taxon>Thermomonosporaceae</taxon>
        <taxon>Actinomadura</taxon>
    </lineage>
</organism>
<comment type="similarity">
    <text evidence="2">In the central section; belongs to the CRISPR-associated helicase Cas3 family.</text>
</comment>
<dbReference type="GO" id="GO:0051607">
    <property type="term" value="P:defense response to virus"/>
    <property type="evidence" value="ECO:0007669"/>
    <property type="project" value="UniProtKB-KW"/>
</dbReference>
<reference evidence="12 15" key="1">
    <citation type="journal article" date="2019" name="Int. J. Syst. Evol. Microbiol.">
        <title>The Global Catalogue of Microorganisms (GCM) 10K type strain sequencing project: providing services to taxonomists for standard genome sequencing and annotation.</title>
        <authorList>
            <consortium name="The Broad Institute Genomics Platform"/>
            <consortium name="The Broad Institute Genome Sequencing Center for Infectious Disease"/>
            <person name="Wu L."/>
            <person name="Ma J."/>
        </authorList>
    </citation>
    <scope>NUCLEOTIDE SEQUENCE [LARGE SCALE GENOMIC DNA]</scope>
    <source>
        <strain evidence="12 15">JCM 10667</strain>
    </source>
</reference>
<dbReference type="PROSITE" id="PS51643">
    <property type="entry name" value="HD_CAS3"/>
    <property type="match status" value="1"/>
</dbReference>
<dbReference type="EMBL" id="BAAAHD010000001">
    <property type="protein sequence ID" value="GAA0544066.1"/>
    <property type="molecule type" value="Genomic_DNA"/>
</dbReference>
<evidence type="ECO:0000256" key="7">
    <source>
        <dbReference type="ARBA" id="ARBA00022806"/>
    </source>
</evidence>